<reference evidence="1" key="1">
    <citation type="journal article" date="2019" name="bioRxiv">
        <title>The Genome of the Zebra Mussel, Dreissena polymorpha: A Resource for Invasive Species Research.</title>
        <authorList>
            <person name="McCartney M.A."/>
            <person name="Auch B."/>
            <person name="Kono T."/>
            <person name="Mallez S."/>
            <person name="Zhang Y."/>
            <person name="Obille A."/>
            <person name="Becker A."/>
            <person name="Abrahante J.E."/>
            <person name="Garbe J."/>
            <person name="Badalamenti J.P."/>
            <person name="Herman A."/>
            <person name="Mangelson H."/>
            <person name="Liachko I."/>
            <person name="Sullivan S."/>
            <person name="Sone E.D."/>
            <person name="Koren S."/>
            <person name="Silverstein K.A.T."/>
            <person name="Beckman K.B."/>
            <person name="Gohl D.M."/>
        </authorList>
    </citation>
    <scope>NUCLEOTIDE SEQUENCE</scope>
    <source>
        <strain evidence="1">Duluth1</strain>
        <tissue evidence="1">Whole animal</tissue>
    </source>
</reference>
<name>A0A9D4I3J3_DREPO</name>
<proteinExistence type="predicted"/>
<keyword evidence="2" id="KW-1185">Reference proteome</keyword>
<organism evidence="1 2">
    <name type="scientific">Dreissena polymorpha</name>
    <name type="common">Zebra mussel</name>
    <name type="synonym">Mytilus polymorpha</name>
    <dbReference type="NCBI Taxonomy" id="45954"/>
    <lineage>
        <taxon>Eukaryota</taxon>
        <taxon>Metazoa</taxon>
        <taxon>Spiralia</taxon>
        <taxon>Lophotrochozoa</taxon>
        <taxon>Mollusca</taxon>
        <taxon>Bivalvia</taxon>
        <taxon>Autobranchia</taxon>
        <taxon>Heteroconchia</taxon>
        <taxon>Euheterodonta</taxon>
        <taxon>Imparidentia</taxon>
        <taxon>Neoheterodontei</taxon>
        <taxon>Myida</taxon>
        <taxon>Dreissenoidea</taxon>
        <taxon>Dreissenidae</taxon>
        <taxon>Dreissena</taxon>
    </lineage>
</organism>
<accession>A0A9D4I3J3</accession>
<dbReference type="EMBL" id="JAIWYP010000010">
    <property type="protein sequence ID" value="KAH3746845.1"/>
    <property type="molecule type" value="Genomic_DNA"/>
</dbReference>
<protein>
    <submittedName>
        <fullName evidence="1">Uncharacterized protein</fullName>
    </submittedName>
</protein>
<evidence type="ECO:0000313" key="2">
    <source>
        <dbReference type="Proteomes" id="UP000828390"/>
    </source>
</evidence>
<dbReference type="AlphaFoldDB" id="A0A9D4I3J3"/>
<dbReference type="Proteomes" id="UP000828390">
    <property type="component" value="Unassembled WGS sequence"/>
</dbReference>
<sequence>MQHVSQVLEKCHYPEWAQKKEFEHVRKLKSDTESKRVPEQAKPKGNVVLPYVQGISEQLKRAFSETQHQHIL</sequence>
<gene>
    <name evidence="1" type="ORF">DPMN_181262</name>
</gene>
<evidence type="ECO:0000313" key="1">
    <source>
        <dbReference type="EMBL" id="KAH3746845.1"/>
    </source>
</evidence>
<comment type="caution">
    <text evidence="1">The sequence shown here is derived from an EMBL/GenBank/DDBJ whole genome shotgun (WGS) entry which is preliminary data.</text>
</comment>
<reference evidence="1" key="2">
    <citation type="submission" date="2020-11" db="EMBL/GenBank/DDBJ databases">
        <authorList>
            <person name="McCartney M.A."/>
            <person name="Auch B."/>
            <person name="Kono T."/>
            <person name="Mallez S."/>
            <person name="Becker A."/>
            <person name="Gohl D.M."/>
            <person name="Silverstein K.A.T."/>
            <person name="Koren S."/>
            <person name="Bechman K.B."/>
            <person name="Herman A."/>
            <person name="Abrahante J.E."/>
            <person name="Garbe J."/>
        </authorList>
    </citation>
    <scope>NUCLEOTIDE SEQUENCE</scope>
    <source>
        <strain evidence="1">Duluth1</strain>
        <tissue evidence="1">Whole animal</tissue>
    </source>
</reference>